<dbReference type="EC" id="2.1.1.72" evidence="1"/>
<evidence type="ECO:0000259" key="8">
    <source>
        <dbReference type="Pfam" id="PF20467"/>
    </source>
</evidence>
<dbReference type="InterPro" id="IPR046817">
    <property type="entry name" value="MmeI_N"/>
</dbReference>
<evidence type="ECO:0000259" key="7">
    <source>
        <dbReference type="Pfam" id="PF20466"/>
    </source>
</evidence>
<dbReference type="Pfam" id="PF20466">
    <property type="entry name" value="MmeI_TRD"/>
    <property type="match status" value="1"/>
</dbReference>
<dbReference type="SUPFAM" id="SSF53335">
    <property type="entry name" value="S-adenosyl-L-methionine-dependent methyltransferases"/>
    <property type="match status" value="1"/>
</dbReference>
<dbReference type="PANTHER" id="PTHR33841:SF1">
    <property type="entry name" value="DNA METHYLTRANSFERASE A"/>
    <property type="match status" value="1"/>
</dbReference>
<dbReference type="Proteomes" id="UP000188627">
    <property type="component" value="Unassembled WGS sequence"/>
</dbReference>
<keyword evidence="11" id="KW-1185">Reference proteome</keyword>
<comment type="caution">
    <text evidence="10">The sequence shown here is derived from an EMBL/GenBank/DDBJ whole genome shotgun (WGS) entry which is preliminary data.</text>
</comment>
<dbReference type="InterPro" id="IPR046819">
    <property type="entry name" value="MmeI_hel"/>
</dbReference>
<protein>
    <recommendedName>
        <fullName evidence="1">site-specific DNA-methyltransferase (adenine-specific)</fullName>
        <ecNumber evidence="1">2.1.1.72</ecNumber>
    </recommendedName>
</protein>
<feature type="domain" description="MmeI-like DNA-methyltransferase" evidence="9">
    <location>
        <begin position="341"/>
        <end position="611"/>
    </location>
</feature>
<name>A0ABX3K8A6_9GAMM</name>
<dbReference type="Pfam" id="PF20467">
    <property type="entry name" value="MmeI_C"/>
    <property type="match status" value="1"/>
</dbReference>
<reference evidence="11" key="1">
    <citation type="submission" date="2017-01" db="EMBL/GenBank/DDBJ databases">
        <title>Draft genome of the species Salinivibrio sharmensis.</title>
        <authorList>
            <person name="Lopez-Hermoso C."/>
            <person name="De La Haba R."/>
            <person name="Sanchez-Porro C."/>
            <person name="Ventosa A."/>
        </authorList>
    </citation>
    <scope>NUCLEOTIDE SEQUENCE [LARGE SCALE GENOMIC DNA]</scope>
    <source>
        <strain evidence="11">CBH463</strain>
    </source>
</reference>
<evidence type="ECO:0000313" key="11">
    <source>
        <dbReference type="Proteomes" id="UP000188627"/>
    </source>
</evidence>
<dbReference type="Pfam" id="PF20473">
    <property type="entry name" value="MmeI_Mtase"/>
    <property type="match status" value="1"/>
</dbReference>
<accession>A0ABX3K8A6</accession>
<evidence type="ECO:0000259" key="9">
    <source>
        <dbReference type="Pfam" id="PF20473"/>
    </source>
</evidence>
<dbReference type="InterPro" id="IPR046820">
    <property type="entry name" value="MmeI_TRD"/>
</dbReference>
<evidence type="ECO:0000256" key="1">
    <source>
        <dbReference type="ARBA" id="ARBA00011900"/>
    </source>
</evidence>
<keyword evidence="3" id="KW-0808">Transferase</keyword>
<organism evidence="10 11">
    <name type="scientific">Salinivibrio sharmensis</name>
    <dbReference type="NCBI Taxonomy" id="390883"/>
    <lineage>
        <taxon>Bacteria</taxon>
        <taxon>Pseudomonadati</taxon>
        <taxon>Pseudomonadota</taxon>
        <taxon>Gammaproteobacteria</taxon>
        <taxon>Vibrionales</taxon>
        <taxon>Vibrionaceae</taxon>
        <taxon>Salinivibrio</taxon>
    </lineage>
</organism>
<dbReference type="Pfam" id="PF20464">
    <property type="entry name" value="MmeI_N"/>
    <property type="match status" value="1"/>
</dbReference>
<keyword evidence="2 10" id="KW-0489">Methyltransferase</keyword>
<dbReference type="GO" id="GO:0008168">
    <property type="term" value="F:methyltransferase activity"/>
    <property type="evidence" value="ECO:0007669"/>
    <property type="project" value="UniProtKB-KW"/>
</dbReference>
<dbReference type="Gene3D" id="3.40.50.150">
    <property type="entry name" value="Vaccinia Virus protein VP39"/>
    <property type="match status" value="1"/>
</dbReference>
<evidence type="ECO:0000313" key="10">
    <source>
        <dbReference type="EMBL" id="OOE84620.1"/>
    </source>
</evidence>
<evidence type="ECO:0000256" key="4">
    <source>
        <dbReference type="ARBA" id="ARBA00047942"/>
    </source>
</evidence>
<feature type="domain" description="MmeI-like C-terminal" evidence="8">
    <location>
        <begin position="840"/>
        <end position="914"/>
    </location>
</feature>
<evidence type="ECO:0000259" key="6">
    <source>
        <dbReference type="Pfam" id="PF20465"/>
    </source>
</evidence>
<feature type="domain" description="MmeI-like target recognition" evidence="7">
    <location>
        <begin position="634"/>
        <end position="835"/>
    </location>
</feature>
<dbReference type="PANTHER" id="PTHR33841">
    <property type="entry name" value="DNA METHYLTRANSFERASE YEEA-RELATED"/>
    <property type="match status" value="1"/>
</dbReference>
<dbReference type="InterPro" id="IPR046816">
    <property type="entry name" value="MmeI_Mtase"/>
</dbReference>
<evidence type="ECO:0000259" key="5">
    <source>
        <dbReference type="Pfam" id="PF20464"/>
    </source>
</evidence>
<proteinExistence type="predicted"/>
<dbReference type="InterPro" id="IPR046818">
    <property type="entry name" value="MmeI_C"/>
</dbReference>
<dbReference type="InterPro" id="IPR050953">
    <property type="entry name" value="N4_N6_ade-DNA_methylase"/>
</dbReference>
<gene>
    <name evidence="10" type="ORF">BZG74_14785</name>
</gene>
<dbReference type="RefSeq" id="WP_077773278.1">
    <property type="nucleotide sequence ID" value="NZ_MUFC01000025.1"/>
</dbReference>
<feature type="domain" description="MmeI-like helicase spacer" evidence="6">
    <location>
        <begin position="183"/>
        <end position="262"/>
    </location>
</feature>
<dbReference type="EMBL" id="MUFC01000025">
    <property type="protein sequence ID" value="OOE84620.1"/>
    <property type="molecule type" value="Genomic_DNA"/>
</dbReference>
<evidence type="ECO:0000256" key="3">
    <source>
        <dbReference type="ARBA" id="ARBA00022679"/>
    </source>
</evidence>
<feature type="domain" description="MmeI-like N-terminal" evidence="5">
    <location>
        <begin position="11"/>
        <end position="172"/>
    </location>
</feature>
<evidence type="ECO:0000256" key="2">
    <source>
        <dbReference type="ARBA" id="ARBA00022603"/>
    </source>
</evidence>
<sequence>MALNHGQLMEQFQRAAEKAAIHSERDEFIYDFLHALERPKTTITKLRNGDPTTNVAKVPGAIAVRQSFFFEPVEDGRDVHEVLTQRINDPSVIAGKKDDPRVVIITDFNTITAWSVLKKERMEAPFMELDRHYAFFLPIYGRGYEQVEDFRELEADVKAARMLGHLFDEIREANEFETSEEIHGLNVFLTRLLFCFFAEDTGILKQNQFTKLVAEHTEKDGSNVSDVIQAAFNVMNVPDDAQERERLPNSLATLPYVNGGLFKSNEPAPKVFTAKARRVLLDCGSMKWNEINPDIFGSMFQSVVEEEKRSNLGQHYTSVPTIMKTIAPLFLDPLRDDLDVARGNEKKLEALLKRLHKIKVFDPACGSGNFLIIAYKELRRIEMDVLMALQEARGESAAGSIDSIMVGTSGIRLSQFYGIEIHDFAHEVAMLSLWIAEHQANQAFREKFGDVSPPLPLKAGGNITCGNALSEPWSSICPVDRGDEVYLIGNPPFHGQGKRSDEQAEDMERVFRGFKKHKYLDFVSCWYWLGANYLSLAKGREAIAELAFVSTNSINQGVQVATLWPPILELGIKIRFAYQGFKWRNNARDQAGVHVSVIGLTMKPEPVRFLFTRRSDGGWEKTQPINISPYLLSGTDTVVTDRRKPLAQALPMMSGSKPLDGGNLILSTADREALIDQEPHAEHWMKRLMGADEFLKGKERWCLWLADASQDELDAMPLVLQRVERVREKRQSSRDAGARKLAERPHQFRDLLNPSRFILVPSVTSERREYAPIGFFGSGIIATNLVQIIPNAGLYDFAILQTRMHMLWLKTVAGRLETRYRYSNTLVYNTFPWPAPTVSQRKDIESKAQEVLDTRALYPTKTMADLYDPEKMPDDLREAHRSLDEAVENTYRATLFRNDNERLEYLFKRYETLIAKENKA</sequence>
<dbReference type="GO" id="GO:0032259">
    <property type="term" value="P:methylation"/>
    <property type="evidence" value="ECO:0007669"/>
    <property type="project" value="UniProtKB-KW"/>
</dbReference>
<comment type="catalytic activity">
    <reaction evidence="4">
        <text>a 2'-deoxyadenosine in DNA + S-adenosyl-L-methionine = an N(6)-methyl-2'-deoxyadenosine in DNA + S-adenosyl-L-homocysteine + H(+)</text>
        <dbReference type="Rhea" id="RHEA:15197"/>
        <dbReference type="Rhea" id="RHEA-COMP:12418"/>
        <dbReference type="Rhea" id="RHEA-COMP:12419"/>
        <dbReference type="ChEBI" id="CHEBI:15378"/>
        <dbReference type="ChEBI" id="CHEBI:57856"/>
        <dbReference type="ChEBI" id="CHEBI:59789"/>
        <dbReference type="ChEBI" id="CHEBI:90615"/>
        <dbReference type="ChEBI" id="CHEBI:90616"/>
        <dbReference type="EC" id="2.1.1.72"/>
    </reaction>
</comment>
<dbReference type="InterPro" id="IPR029063">
    <property type="entry name" value="SAM-dependent_MTases_sf"/>
</dbReference>
<dbReference type="Pfam" id="PF20465">
    <property type="entry name" value="MmeI_hel"/>
    <property type="match status" value="1"/>
</dbReference>